<dbReference type="PANTHER" id="PTHR45011:SF1">
    <property type="entry name" value="DAP3-BINDING CELL DEATH ENHANCER 1"/>
    <property type="match status" value="1"/>
</dbReference>
<accession>A0ABY2KIT1</accession>
<dbReference type="SMART" id="SM00671">
    <property type="entry name" value="SEL1"/>
    <property type="match status" value="3"/>
</dbReference>
<reference evidence="2 3" key="1">
    <citation type="submission" date="2018-11" db="EMBL/GenBank/DDBJ databases">
        <title>Tabrizicola sp. isolated from sediment of alpine lake.</title>
        <authorList>
            <person name="Liu Z."/>
        </authorList>
    </citation>
    <scope>NUCLEOTIDE SEQUENCE [LARGE SCALE GENOMIC DNA]</scope>
    <source>
        <strain evidence="2 3">DRYC-M-16</strain>
    </source>
</reference>
<dbReference type="InterPro" id="IPR011990">
    <property type="entry name" value="TPR-like_helical_dom_sf"/>
</dbReference>
<organism evidence="2 3">
    <name type="scientific">Pseudotabrizicola sediminis</name>
    <dbReference type="NCBI Taxonomy" id="2486418"/>
    <lineage>
        <taxon>Bacteria</taxon>
        <taxon>Pseudomonadati</taxon>
        <taxon>Pseudomonadota</taxon>
        <taxon>Alphaproteobacteria</taxon>
        <taxon>Rhodobacterales</taxon>
        <taxon>Paracoccaceae</taxon>
        <taxon>Pseudotabrizicola</taxon>
    </lineage>
</organism>
<keyword evidence="3" id="KW-1185">Reference proteome</keyword>
<protein>
    <submittedName>
        <fullName evidence="2">Sel1 repeat family protein</fullName>
    </submittedName>
</protein>
<dbReference type="Gene3D" id="1.25.40.10">
    <property type="entry name" value="Tetratricopeptide repeat domain"/>
    <property type="match status" value="1"/>
</dbReference>
<feature type="signal peptide" evidence="1">
    <location>
        <begin position="1"/>
        <end position="20"/>
    </location>
</feature>
<dbReference type="Pfam" id="PF08238">
    <property type="entry name" value="Sel1"/>
    <property type="match status" value="2"/>
</dbReference>
<name>A0ABY2KIT1_9RHOB</name>
<sequence>MMFRSSSSTLVFSVILSAIAATAPAIAETRAGSAVAVVAEAESDLARRADASDLRAQLSLARMLAQDNRFGLSVQHWQLAEAQGHPRARYQLAGALMRVEGVAADPVEGVRLLRLGAEAGHISSIASLARALETGLGAEPDLSEAVRLYEIAAADGHAYARFRRALALSDKPSPATDPTRGATLLFDLVEEGYRPAFFAMAESLMMGRPLDSQRERARDLRRAEALAGNDQALARLAWAYPNDYIMIVQAALCDTGHSGGQINGSLTARTIGAITRFCLETGINDVCRHGPMRSDAARSNGRNLFLTT</sequence>
<keyword evidence="1" id="KW-0732">Signal</keyword>
<feature type="chain" id="PRO_5045581921" evidence="1">
    <location>
        <begin position="21"/>
        <end position="308"/>
    </location>
</feature>
<dbReference type="PANTHER" id="PTHR45011">
    <property type="entry name" value="DAP3-BINDING CELL DEATH ENHANCER 1"/>
    <property type="match status" value="1"/>
</dbReference>
<evidence type="ECO:0000313" key="3">
    <source>
        <dbReference type="Proteomes" id="UP000297741"/>
    </source>
</evidence>
<gene>
    <name evidence="2" type="ORF">EEB11_15025</name>
</gene>
<dbReference type="InterPro" id="IPR006597">
    <property type="entry name" value="Sel1-like"/>
</dbReference>
<dbReference type="InterPro" id="IPR052748">
    <property type="entry name" value="ISR_Activator"/>
</dbReference>
<comment type="caution">
    <text evidence="2">The sequence shown here is derived from an EMBL/GenBank/DDBJ whole genome shotgun (WGS) entry which is preliminary data.</text>
</comment>
<dbReference type="Proteomes" id="UP000297741">
    <property type="component" value="Unassembled WGS sequence"/>
</dbReference>
<dbReference type="SUPFAM" id="SSF81901">
    <property type="entry name" value="HCP-like"/>
    <property type="match status" value="1"/>
</dbReference>
<evidence type="ECO:0000256" key="1">
    <source>
        <dbReference type="SAM" id="SignalP"/>
    </source>
</evidence>
<proteinExistence type="predicted"/>
<evidence type="ECO:0000313" key="2">
    <source>
        <dbReference type="EMBL" id="TGD42267.1"/>
    </source>
</evidence>
<dbReference type="EMBL" id="RPEM01000010">
    <property type="protein sequence ID" value="TGD42267.1"/>
    <property type="molecule type" value="Genomic_DNA"/>
</dbReference>